<dbReference type="Proteomes" id="UP000683360">
    <property type="component" value="Unassembled WGS sequence"/>
</dbReference>
<organism evidence="1 2">
    <name type="scientific">Mytilus edulis</name>
    <name type="common">Blue mussel</name>
    <dbReference type="NCBI Taxonomy" id="6550"/>
    <lineage>
        <taxon>Eukaryota</taxon>
        <taxon>Metazoa</taxon>
        <taxon>Spiralia</taxon>
        <taxon>Lophotrochozoa</taxon>
        <taxon>Mollusca</taxon>
        <taxon>Bivalvia</taxon>
        <taxon>Autobranchia</taxon>
        <taxon>Pteriomorphia</taxon>
        <taxon>Mytilida</taxon>
        <taxon>Mytiloidea</taxon>
        <taxon>Mytilidae</taxon>
        <taxon>Mytilinae</taxon>
        <taxon>Mytilus</taxon>
    </lineage>
</organism>
<protein>
    <submittedName>
        <fullName evidence="1">Uncharacterized protein</fullName>
    </submittedName>
</protein>
<evidence type="ECO:0000313" key="1">
    <source>
        <dbReference type="EMBL" id="CAG2248160.1"/>
    </source>
</evidence>
<evidence type="ECO:0000313" key="2">
    <source>
        <dbReference type="Proteomes" id="UP000683360"/>
    </source>
</evidence>
<dbReference type="AlphaFoldDB" id="A0A8S3V1B1"/>
<sequence length="171" mass="19562">MYRICIGDKNSKRARDLHLLKQLKLVLKDNTVESETLESTVKSLILDMKISSIAQQGLERVLSTKFLSVNVMRKILQACLQQFTDKDCLDIDSKMFVRYSELKDGLLQTYQMLVKSHQAIVDQENNQSSENEKDPVIDVDGMFSEMGTTNVFIRDKSDCLGRQQGPSFKFT</sequence>
<accession>A0A8S3V1B1</accession>
<reference evidence="1" key="1">
    <citation type="submission" date="2021-03" db="EMBL/GenBank/DDBJ databases">
        <authorList>
            <person name="Bekaert M."/>
        </authorList>
    </citation>
    <scope>NUCLEOTIDE SEQUENCE</scope>
</reference>
<name>A0A8S3V1B1_MYTED</name>
<keyword evidence="2" id="KW-1185">Reference proteome</keyword>
<proteinExistence type="predicted"/>
<dbReference type="EMBL" id="CAJPWZ010002924">
    <property type="protein sequence ID" value="CAG2248160.1"/>
    <property type="molecule type" value="Genomic_DNA"/>
</dbReference>
<comment type="caution">
    <text evidence="1">The sequence shown here is derived from an EMBL/GenBank/DDBJ whole genome shotgun (WGS) entry which is preliminary data.</text>
</comment>
<gene>
    <name evidence="1" type="ORF">MEDL_60032</name>
</gene>